<reference evidence="3 4" key="1">
    <citation type="journal article" date="2018" name="Nat. Biotechnol.">
        <title>A standardized bacterial taxonomy based on genome phylogeny substantially revises the tree of life.</title>
        <authorList>
            <person name="Parks D.H."/>
            <person name="Chuvochina M."/>
            <person name="Waite D.W."/>
            <person name="Rinke C."/>
            <person name="Skarshewski A."/>
            <person name="Chaumeil P.A."/>
            <person name="Hugenholtz P."/>
        </authorList>
    </citation>
    <scope>NUCLEOTIDE SEQUENCE [LARGE SCALE GENOMIC DNA]</scope>
    <source>
        <strain evidence="3">UBA9015</strain>
    </source>
</reference>
<evidence type="ECO:0000256" key="1">
    <source>
        <dbReference type="ARBA" id="ARBA00005250"/>
    </source>
</evidence>
<dbReference type="InterPro" id="IPR001279">
    <property type="entry name" value="Metallo-B-lactamas"/>
</dbReference>
<keyword evidence="3" id="KW-0378">Hydrolase</keyword>
<evidence type="ECO:0000313" key="4">
    <source>
        <dbReference type="Proteomes" id="UP000262699"/>
    </source>
</evidence>
<dbReference type="AlphaFoldDB" id="A0A3D0WEV5"/>
<dbReference type="EMBL" id="DOYJ01000249">
    <property type="protein sequence ID" value="HCB76303.1"/>
    <property type="molecule type" value="Genomic_DNA"/>
</dbReference>
<gene>
    <name evidence="3" type="ORF">DEP91_09030</name>
</gene>
<dbReference type="InterPro" id="IPR050855">
    <property type="entry name" value="NDM-1-like"/>
</dbReference>
<dbReference type="SUPFAM" id="SSF56281">
    <property type="entry name" value="Metallo-hydrolase/oxidoreductase"/>
    <property type="match status" value="1"/>
</dbReference>
<evidence type="ECO:0000313" key="3">
    <source>
        <dbReference type="EMBL" id="HCB76303.1"/>
    </source>
</evidence>
<evidence type="ECO:0000259" key="2">
    <source>
        <dbReference type="SMART" id="SM00849"/>
    </source>
</evidence>
<dbReference type="Gene3D" id="3.60.15.10">
    <property type="entry name" value="Ribonuclease Z/Hydroxyacylglutathione hydrolase-like"/>
    <property type="match status" value="1"/>
</dbReference>
<dbReference type="CDD" id="cd16282">
    <property type="entry name" value="metallo-hydrolase-like_MBL-fold"/>
    <property type="match status" value="1"/>
</dbReference>
<dbReference type="NCBIfam" id="TIGR04558">
    <property type="entry name" value="SoxH_rel_PQQ_1"/>
    <property type="match status" value="1"/>
</dbReference>
<comment type="similarity">
    <text evidence="1">Belongs to the metallo-beta-lactamase superfamily. Class-B beta-lactamase family.</text>
</comment>
<dbReference type="Proteomes" id="UP000262699">
    <property type="component" value="Unassembled WGS sequence"/>
</dbReference>
<proteinExistence type="inferred from homology"/>
<dbReference type="GO" id="GO:0017001">
    <property type="term" value="P:antibiotic catabolic process"/>
    <property type="evidence" value="ECO:0007669"/>
    <property type="project" value="UniProtKB-ARBA"/>
</dbReference>
<comment type="caution">
    <text evidence="3">The sequence shown here is derived from an EMBL/GenBank/DDBJ whole genome shotgun (WGS) entry which is preliminary data.</text>
</comment>
<dbReference type="PANTHER" id="PTHR42951:SF4">
    <property type="entry name" value="ACYL-COENZYME A THIOESTERASE MBLAC2"/>
    <property type="match status" value="1"/>
</dbReference>
<dbReference type="InterPro" id="IPR036866">
    <property type="entry name" value="RibonucZ/Hydroxyglut_hydro"/>
</dbReference>
<dbReference type="PANTHER" id="PTHR42951">
    <property type="entry name" value="METALLO-BETA-LACTAMASE DOMAIN-CONTAINING"/>
    <property type="match status" value="1"/>
</dbReference>
<dbReference type="Pfam" id="PF00753">
    <property type="entry name" value="Lactamase_B"/>
    <property type="match status" value="1"/>
</dbReference>
<dbReference type="InterPro" id="IPR030811">
    <property type="entry name" value="SoxH-rel_PQQ_1"/>
</dbReference>
<sequence length="313" mass="32981">MRLTRRTLLGGMAALPVAVRAQSLDYRIEPVEVGNGLWIVRGADAPIERGNGGAIANLAILAGDDAAILIDCGPSLRYGRALDAAVRKLTGKPVGHVFLTHLHPDHGFAAGAFANAEVTGTPELRRELHATAAGYADGMYRLLGDWMRGTEPVLPAATVTAGERVVAGRRLAFAPMAGHSAADLVVTDLATGTMIAGDLVFHDRAPSTPDADLAIWRKALGTLAAMPHKGLLPGHGPFDPGGQAAIAQTLDWIDWLEGSLRASVAAGLDMVAAGEVAIPARFDGVKAARYELQRSVSHFYPRLEAELFPRADQ</sequence>
<accession>A0A3D0WEV5</accession>
<name>A0A3D0WEV5_9SPHN</name>
<protein>
    <submittedName>
        <fullName evidence="3">Quinoprotein relay system zinc metallohydrolase 1</fullName>
    </submittedName>
</protein>
<dbReference type="GO" id="GO:0016787">
    <property type="term" value="F:hydrolase activity"/>
    <property type="evidence" value="ECO:0007669"/>
    <property type="project" value="UniProtKB-KW"/>
</dbReference>
<dbReference type="SMART" id="SM00849">
    <property type="entry name" value="Lactamase_B"/>
    <property type="match status" value="1"/>
</dbReference>
<organism evidence="3 4">
    <name type="scientific">Sphingomonas bacterium</name>
    <dbReference type="NCBI Taxonomy" id="1895847"/>
    <lineage>
        <taxon>Bacteria</taxon>
        <taxon>Pseudomonadati</taxon>
        <taxon>Pseudomonadota</taxon>
        <taxon>Alphaproteobacteria</taxon>
        <taxon>Sphingomonadales</taxon>
        <taxon>Sphingomonadaceae</taxon>
        <taxon>Sphingomonas</taxon>
    </lineage>
</organism>
<feature type="domain" description="Metallo-beta-lactamase" evidence="2">
    <location>
        <begin position="55"/>
        <end position="235"/>
    </location>
</feature>